<sequence>MRTPLPDVRGLRRRSCPRCPLERSGFRHPLARDARRHRPARCRGARLPRLRTALAGICGSGQASEIDAVSEILLSICIPTYNRADFLDYLLKQAAASWSFPFAYEIVISDNASTDDTEAVVRRHADLGLPIRYFRQRENMGGGPNVLTVYHRAQGRYVIYLADDDLLIPEAITEALNFLRSNPEICALYAPWQLYDDIDKQSRGNFFEIGQDAVYGPGQEEDVFNLIVGRHIFPEIVIFRADAARRILTWPRFCFYPFVFLADNLALGPIAFRRRPFYRSVLRSPVRPSRGQAGIDQAMTDWDNYRGGLEYFLHAMLRRRGATLKVESRPAVRDMMDGFIVERMRVAARLWIERGHYLNAYDLVCRLNLQNPAYIQNIPGLDRLPLLVIMQKLAHFANTVGGIDRLDLVGVEQTEHLMPLLRHVGLEERITLAASAAPPQDAPRDSTILFIAREADRNTCLELGYLPNLVVSETELTATLYLPA</sequence>
<dbReference type="SUPFAM" id="SSF53448">
    <property type="entry name" value="Nucleotide-diphospho-sugar transferases"/>
    <property type="match status" value="1"/>
</dbReference>
<dbReference type="AlphaFoldDB" id="A0A6B9FIJ4"/>
<protein>
    <submittedName>
        <fullName evidence="2">Glycosyltransferase family 2 protein</fullName>
    </submittedName>
</protein>
<dbReference type="InterPro" id="IPR001173">
    <property type="entry name" value="Glyco_trans_2-like"/>
</dbReference>
<dbReference type="GO" id="GO:0016758">
    <property type="term" value="F:hexosyltransferase activity"/>
    <property type="evidence" value="ECO:0007669"/>
    <property type="project" value="UniProtKB-ARBA"/>
</dbReference>
<name>A0A6B9FIJ4_9HYPH</name>
<dbReference type="Gene3D" id="3.90.550.10">
    <property type="entry name" value="Spore Coat Polysaccharide Biosynthesis Protein SpsA, Chain A"/>
    <property type="match status" value="1"/>
</dbReference>
<dbReference type="PANTHER" id="PTHR22916">
    <property type="entry name" value="GLYCOSYLTRANSFERASE"/>
    <property type="match status" value="1"/>
</dbReference>
<gene>
    <name evidence="2" type="ORF">MMSR116_01430</name>
</gene>
<dbReference type="KEGG" id="mmes:MMSR116_01430"/>
<dbReference type="CDD" id="cd00761">
    <property type="entry name" value="Glyco_tranf_GTA_type"/>
    <property type="match status" value="1"/>
</dbReference>
<evidence type="ECO:0000313" key="3">
    <source>
        <dbReference type="Proteomes" id="UP000012488"/>
    </source>
</evidence>
<reference evidence="2 3" key="1">
    <citation type="journal article" date="2012" name="Genet. Mol. Biol.">
        <title>Analysis of 16S rRNA and mxaF genes revealing insights into Methylobacterium niche-specific plant association.</title>
        <authorList>
            <person name="Dourado M.N."/>
            <person name="Andreote F.D."/>
            <person name="Dini-Andreote F."/>
            <person name="Conti R."/>
            <person name="Araujo J.M."/>
            <person name="Araujo W.L."/>
        </authorList>
    </citation>
    <scope>NUCLEOTIDE SEQUENCE [LARGE SCALE GENOMIC DNA]</scope>
    <source>
        <strain evidence="2 3">SR1.6/6</strain>
    </source>
</reference>
<dbReference type="EMBL" id="CP043538">
    <property type="protein sequence ID" value="QGY00718.1"/>
    <property type="molecule type" value="Genomic_DNA"/>
</dbReference>
<evidence type="ECO:0000313" key="2">
    <source>
        <dbReference type="EMBL" id="QGY00718.1"/>
    </source>
</evidence>
<dbReference type="InterPro" id="IPR029044">
    <property type="entry name" value="Nucleotide-diphossugar_trans"/>
</dbReference>
<organism evidence="2 3">
    <name type="scientific">Methylobacterium mesophilicum SR1.6/6</name>
    <dbReference type="NCBI Taxonomy" id="908290"/>
    <lineage>
        <taxon>Bacteria</taxon>
        <taxon>Pseudomonadati</taxon>
        <taxon>Pseudomonadota</taxon>
        <taxon>Alphaproteobacteria</taxon>
        <taxon>Hyphomicrobiales</taxon>
        <taxon>Methylobacteriaceae</taxon>
        <taxon>Methylobacterium</taxon>
    </lineage>
</organism>
<proteinExistence type="predicted"/>
<evidence type="ECO:0000259" key="1">
    <source>
        <dbReference type="Pfam" id="PF00535"/>
    </source>
</evidence>
<keyword evidence="2" id="KW-0808">Transferase</keyword>
<dbReference type="Proteomes" id="UP000012488">
    <property type="component" value="Chromosome"/>
</dbReference>
<dbReference type="Pfam" id="PF00535">
    <property type="entry name" value="Glycos_transf_2"/>
    <property type="match status" value="1"/>
</dbReference>
<dbReference type="PANTHER" id="PTHR22916:SF3">
    <property type="entry name" value="UDP-GLCNAC:BETAGAL BETA-1,3-N-ACETYLGLUCOSAMINYLTRANSFERASE-LIKE PROTEIN 1"/>
    <property type="match status" value="1"/>
</dbReference>
<accession>A0A6B9FIJ4</accession>
<feature type="domain" description="Glycosyltransferase 2-like" evidence="1">
    <location>
        <begin position="75"/>
        <end position="212"/>
    </location>
</feature>
<reference evidence="2 3" key="2">
    <citation type="journal article" date="2013" name="Genome Announc.">
        <title>Draft Genome Sequence of Methylobacterium mesophilicum Strain SR1.6/6, Isolated from Citrus sinensis.</title>
        <authorList>
            <person name="Marinho Almeida D."/>
            <person name="Dini-Andreote F."/>
            <person name="Camargo Neves A.A."/>
            <person name="Juca Ramos R.T."/>
            <person name="Andreote F.D."/>
            <person name="Carneiro A.R."/>
            <person name="Oliveira de Souza Lima A."/>
            <person name="Caracciolo Gomes de Sa P.H."/>
            <person name="Ribeiro Barbosa M.S."/>
            <person name="Araujo W.L."/>
            <person name="Silva A."/>
        </authorList>
    </citation>
    <scope>NUCLEOTIDE SEQUENCE [LARGE SCALE GENOMIC DNA]</scope>
    <source>
        <strain evidence="2 3">SR1.6/6</strain>
    </source>
</reference>